<feature type="compositionally biased region" description="Polar residues" evidence="2">
    <location>
        <begin position="132"/>
        <end position="143"/>
    </location>
</feature>
<keyword evidence="4" id="KW-1185">Reference proteome</keyword>
<dbReference type="Gramene" id="RHC10H1G1084.2.1">
    <property type="protein sequence ID" value="RHC10H1G1084.2.1.cds.1"/>
    <property type="gene ID" value="RHC10H1G1084.2"/>
</dbReference>
<sequence>MENIEMQQNEDGIETIDAFASFMGSEHPRHLRLYGIGVTKTTLKGKVGHFEVSSNATNDLVKKMEERMLRIEEKIEEQKEQFDEKKTMMRQEIVEDVITKPQRSGLPIDVNVLATLLDVSSKRETNIRPIHRSSTSRNNQGQNSPLSSSFSSSTAFAVSYLLHLHLLSIW</sequence>
<dbReference type="AlphaFoldDB" id="M1DR40"/>
<dbReference type="Proteomes" id="UP000011115">
    <property type="component" value="Unassembled WGS sequence"/>
</dbReference>
<dbReference type="EnsemblPlants" id="PGSC0003DMT400093030">
    <property type="protein sequence ID" value="PGSC0003DMT400093030"/>
    <property type="gene ID" value="PGSC0003DMG400042601"/>
</dbReference>
<dbReference type="PANTHER" id="PTHR31881:SF6">
    <property type="entry name" value="OS09G0494600 PROTEIN"/>
    <property type="match status" value="1"/>
</dbReference>
<feature type="coiled-coil region" evidence="1">
    <location>
        <begin position="54"/>
        <end position="92"/>
    </location>
</feature>
<organism evidence="3 4">
    <name type="scientific">Solanum tuberosum</name>
    <name type="common">Potato</name>
    <dbReference type="NCBI Taxonomy" id="4113"/>
    <lineage>
        <taxon>Eukaryota</taxon>
        <taxon>Viridiplantae</taxon>
        <taxon>Streptophyta</taxon>
        <taxon>Embryophyta</taxon>
        <taxon>Tracheophyta</taxon>
        <taxon>Spermatophyta</taxon>
        <taxon>Magnoliopsida</taxon>
        <taxon>eudicotyledons</taxon>
        <taxon>Gunneridae</taxon>
        <taxon>Pentapetalae</taxon>
        <taxon>asterids</taxon>
        <taxon>lamiids</taxon>
        <taxon>Solanales</taxon>
        <taxon>Solanaceae</taxon>
        <taxon>Solanoideae</taxon>
        <taxon>Solaneae</taxon>
        <taxon>Solanum</taxon>
    </lineage>
</organism>
<proteinExistence type="predicted"/>
<evidence type="ECO:0000256" key="1">
    <source>
        <dbReference type="SAM" id="Coils"/>
    </source>
</evidence>
<evidence type="ECO:0000313" key="4">
    <source>
        <dbReference type="Proteomes" id="UP000011115"/>
    </source>
</evidence>
<dbReference type="InParanoid" id="M1DR40"/>
<reference evidence="4" key="1">
    <citation type="journal article" date="2011" name="Nature">
        <title>Genome sequence and analysis of the tuber crop potato.</title>
        <authorList>
            <consortium name="The Potato Genome Sequencing Consortium"/>
        </authorList>
    </citation>
    <scope>NUCLEOTIDE SEQUENCE [LARGE SCALE GENOMIC DNA]</scope>
    <source>
        <strain evidence="4">cv. DM1-3 516 R44</strain>
    </source>
</reference>
<dbReference type="eggNOG" id="ENOG502R7XJ">
    <property type="taxonomic scope" value="Eukaryota"/>
</dbReference>
<dbReference type="PANTHER" id="PTHR31881">
    <property type="match status" value="1"/>
</dbReference>
<name>M1DR40_SOLTU</name>
<feature type="region of interest" description="Disordered" evidence="2">
    <location>
        <begin position="127"/>
        <end position="149"/>
    </location>
</feature>
<dbReference type="Gramene" id="PGSC0003DMT400093030">
    <property type="protein sequence ID" value="PGSC0003DMT400093030"/>
    <property type="gene ID" value="PGSC0003DMG400042601"/>
</dbReference>
<evidence type="ECO:0000256" key="2">
    <source>
        <dbReference type="SAM" id="MobiDB-lite"/>
    </source>
</evidence>
<protein>
    <submittedName>
        <fullName evidence="3">Uncharacterized protein</fullName>
    </submittedName>
</protein>
<dbReference type="HOGENOM" id="CLU_1725557_0_0_1"/>
<dbReference type="OMA" id="FYKITHV"/>
<reference evidence="3" key="2">
    <citation type="submission" date="2015-06" db="UniProtKB">
        <authorList>
            <consortium name="EnsemblPlants"/>
        </authorList>
    </citation>
    <scope>IDENTIFICATION</scope>
    <source>
        <strain evidence="3">DM1-3 516 R44</strain>
    </source>
</reference>
<accession>M1DR40</accession>
<dbReference type="PaxDb" id="4113-PGSC0003DMT400093030"/>
<evidence type="ECO:0000313" key="3">
    <source>
        <dbReference type="EnsemblPlants" id="PGSC0003DMT400093030"/>
    </source>
</evidence>
<keyword evidence="1" id="KW-0175">Coiled coil</keyword>